<comment type="caution">
    <text evidence="1">The sequence shown here is derived from an EMBL/GenBank/DDBJ whole genome shotgun (WGS) entry which is preliminary data.</text>
</comment>
<reference evidence="2" key="1">
    <citation type="journal article" date="2019" name="Int. J. Syst. Evol. Microbiol.">
        <title>The Global Catalogue of Microorganisms (GCM) 10K type strain sequencing project: providing services to taxonomists for standard genome sequencing and annotation.</title>
        <authorList>
            <consortium name="The Broad Institute Genomics Platform"/>
            <consortium name="The Broad Institute Genome Sequencing Center for Infectious Disease"/>
            <person name="Wu L."/>
            <person name="Ma J."/>
        </authorList>
    </citation>
    <scope>NUCLEOTIDE SEQUENCE [LARGE SCALE GENOMIC DNA]</scope>
    <source>
        <strain evidence="2">JCM 14969</strain>
    </source>
</reference>
<dbReference type="Gene3D" id="3.30.530.20">
    <property type="match status" value="1"/>
</dbReference>
<name>A0ABP4PDH2_9ACTN</name>
<evidence type="ECO:0008006" key="3">
    <source>
        <dbReference type="Google" id="ProtNLM"/>
    </source>
</evidence>
<sequence>MLVKGSHEAPPEGPREEEAEMAFIVSQVEIADRPEEVFAYVTDPGRFSEWQQNVTGGSLDGEVAAVGEICRTTRRIGGREREVASEVTRMDPPRGWGVRGIDGPIRATVDVTVEPIDDGQASRVTIDLDFTGHGIGRVLVPLLVRPQSRKEMQRNMARLKARLESAG</sequence>
<accession>A0ABP4PDH2</accession>
<dbReference type="Proteomes" id="UP001500393">
    <property type="component" value="Unassembled WGS sequence"/>
</dbReference>
<dbReference type="EMBL" id="BAAAOS010000020">
    <property type="protein sequence ID" value="GAA1578607.1"/>
    <property type="molecule type" value="Genomic_DNA"/>
</dbReference>
<evidence type="ECO:0000313" key="1">
    <source>
        <dbReference type="EMBL" id="GAA1578607.1"/>
    </source>
</evidence>
<evidence type="ECO:0000313" key="2">
    <source>
        <dbReference type="Proteomes" id="UP001500393"/>
    </source>
</evidence>
<dbReference type="InterPro" id="IPR023393">
    <property type="entry name" value="START-like_dom_sf"/>
</dbReference>
<dbReference type="Pfam" id="PF10604">
    <property type="entry name" value="Polyketide_cyc2"/>
    <property type="match status" value="1"/>
</dbReference>
<proteinExistence type="predicted"/>
<dbReference type="InterPro" id="IPR019587">
    <property type="entry name" value="Polyketide_cyclase/dehydratase"/>
</dbReference>
<keyword evidence="2" id="KW-1185">Reference proteome</keyword>
<protein>
    <recommendedName>
        <fullName evidence="3">Polyketide cyclase / dehydrase and lipid transport</fullName>
    </recommendedName>
</protein>
<gene>
    <name evidence="1" type="ORF">GCM10009789_35190</name>
</gene>
<organism evidence="1 2">
    <name type="scientific">Kribbella sancticallisti</name>
    <dbReference type="NCBI Taxonomy" id="460087"/>
    <lineage>
        <taxon>Bacteria</taxon>
        <taxon>Bacillati</taxon>
        <taxon>Actinomycetota</taxon>
        <taxon>Actinomycetes</taxon>
        <taxon>Propionibacteriales</taxon>
        <taxon>Kribbellaceae</taxon>
        <taxon>Kribbella</taxon>
    </lineage>
</organism>
<dbReference type="SUPFAM" id="SSF55961">
    <property type="entry name" value="Bet v1-like"/>
    <property type="match status" value="1"/>
</dbReference>